<evidence type="ECO:0008006" key="5">
    <source>
        <dbReference type="Google" id="ProtNLM"/>
    </source>
</evidence>
<dbReference type="AlphaFoldDB" id="A0A650CFH3"/>
<keyword evidence="3" id="KW-1185">Reference proteome</keyword>
<accession>A0A650CFH3</accession>
<dbReference type="EMBL" id="JACHFY010000043">
    <property type="protein sequence ID" value="MBB5255113.1"/>
    <property type="molecule type" value="Genomic_DNA"/>
</dbReference>
<dbReference type="Pfam" id="PF05942">
    <property type="entry name" value="PaREP1"/>
    <property type="match status" value="1"/>
</dbReference>
<gene>
    <name evidence="2" type="ORF">D1869_04655</name>
    <name evidence="1" type="ORF">HNQ62_002888</name>
</gene>
<evidence type="ECO:0000313" key="4">
    <source>
        <dbReference type="Proteomes" id="UP000582213"/>
    </source>
</evidence>
<dbReference type="InterPro" id="IPR010268">
    <property type="entry name" value="PaREP1"/>
</dbReference>
<evidence type="ECO:0000313" key="1">
    <source>
        <dbReference type="EMBL" id="MBB5255113.1"/>
    </source>
</evidence>
<protein>
    <recommendedName>
        <fullName evidence="5">HEPN domain-containing protein</fullName>
    </recommendedName>
</protein>
<dbReference type="KEGG" id="soh:D1869_04655"/>
<dbReference type="GeneID" id="42800509"/>
<sequence length="171" mass="19765">MSERVVWERDVRKYGELRVEESIDEALIAVELLRQGKFRNSAVKAFLAFKAFLSGIISINHLSFSSKLEEKERRFFYKIGFTAPSNRLLYYASILEMDLPGITDLAKQAMSLHVFSYVGYDKAGEYSPITSKEDAKKWILDFIIALANFIIKVNERGKEILREVEEVKKEN</sequence>
<organism evidence="2 3">
    <name type="scientific">Sulfurisphaera ohwakuensis</name>
    <dbReference type="NCBI Taxonomy" id="69656"/>
    <lineage>
        <taxon>Archaea</taxon>
        <taxon>Thermoproteota</taxon>
        <taxon>Thermoprotei</taxon>
        <taxon>Sulfolobales</taxon>
        <taxon>Sulfolobaceae</taxon>
        <taxon>Sulfurisphaera</taxon>
    </lineage>
</organism>
<dbReference type="EMBL" id="CP045484">
    <property type="protein sequence ID" value="QGR16564.1"/>
    <property type="molecule type" value="Genomic_DNA"/>
</dbReference>
<reference evidence="2 3" key="1">
    <citation type="submission" date="2019-10" db="EMBL/GenBank/DDBJ databases">
        <title>Genome Sequences from Six Type Strain Members of the Archaeal Family Sulfolobaceae: Acidianus ambivalens, Acidianus infernus, Metallosphaera prunae, Stygiolobus azoricus, Sulfolobus metallicus, and Sulfurisphaera ohwakuensis.</title>
        <authorList>
            <person name="Counts J.A."/>
            <person name="Kelly R.M."/>
        </authorList>
    </citation>
    <scope>NUCLEOTIDE SEQUENCE [LARGE SCALE GENOMIC DNA]</scope>
    <source>
        <strain evidence="2 3">TA-1</strain>
    </source>
</reference>
<evidence type="ECO:0000313" key="2">
    <source>
        <dbReference type="EMBL" id="QGR16564.1"/>
    </source>
</evidence>
<reference evidence="1 4" key="2">
    <citation type="submission" date="2020-08" db="EMBL/GenBank/DDBJ databases">
        <title>Genomic Encyclopedia of Type Strains, Phase IV (KMG-IV): sequencing the most valuable type-strain genomes for metagenomic binning, comparative biology and taxonomic classification.</title>
        <authorList>
            <person name="Goeker M."/>
        </authorList>
    </citation>
    <scope>NUCLEOTIDE SEQUENCE [LARGE SCALE GENOMIC DNA]</scope>
    <source>
        <strain evidence="1 4">DSM 12421</strain>
    </source>
</reference>
<name>A0A650CFH3_SULOH</name>
<dbReference type="RefSeq" id="WP_156014121.1">
    <property type="nucleotide sequence ID" value="NZ_CP045484.1"/>
</dbReference>
<dbReference type="Proteomes" id="UP000427373">
    <property type="component" value="Chromosome"/>
</dbReference>
<dbReference type="Proteomes" id="UP000582213">
    <property type="component" value="Unassembled WGS sequence"/>
</dbReference>
<evidence type="ECO:0000313" key="3">
    <source>
        <dbReference type="Proteomes" id="UP000427373"/>
    </source>
</evidence>
<dbReference type="OrthoDB" id="42263at2157"/>
<proteinExistence type="predicted"/>